<dbReference type="EMBL" id="JAJVDC020000031">
    <property type="protein sequence ID" value="KAL1632369.1"/>
    <property type="molecule type" value="Genomic_DNA"/>
</dbReference>
<sequence>MPPKRRASQRLQESSSAANESRRKRVATEKATTSRRSRHSKADAGESAGSKPPLQKKTTINDLPDELLLMILGHFRLTGVLDGPVEEQIYWYEDRLALFQKRCDNLRNSCGASKTLCRVAQPLLYEVVNCLNCKERRWRFLRTIVSRPDDLGKAVREVHLRHEEETPVVGLAEFCPEAIDAARSVDIGMGRSFMSAIRTGRCEAQIALALSLMPNMTYLNFCLDEKWLEDYNWIFRLLRQSLYNISTNGPGGPFANLRRIETNYGGLDFGYNPVFFSEFAALPNLKEALIKNSWSDETHCGITWNPQEGTSNIETINLDASSVTNDFVHKLLRACKAPKTFIYSWGGPPPTDSMHAFEDFMSALRVRKDSLETIRLDVVLKANYFESLAIENEYLPPIGSFKPFSRLKELEIPGHLLLGSPLLDWQSFDGEHWPSFQTDFDYAALTDVFPPSLERLVVDCMGLEEDVTFILPFLNEFARNCAARLPRLRFVKLIVVDQEDFSLLEGVKKALVERGVEVQVKDFIDEEGWEDDMEVRYGEDGRKKITSRLIGDILHMWPGGGTQD</sequence>
<name>A0ABR3SYF4_9PEZI</name>
<gene>
    <name evidence="2" type="ORF">SLS56_003784</name>
</gene>
<organism evidence="2 3">
    <name type="scientific">Neofusicoccum ribis</name>
    <dbReference type="NCBI Taxonomy" id="45134"/>
    <lineage>
        <taxon>Eukaryota</taxon>
        <taxon>Fungi</taxon>
        <taxon>Dikarya</taxon>
        <taxon>Ascomycota</taxon>
        <taxon>Pezizomycotina</taxon>
        <taxon>Dothideomycetes</taxon>
        <taxon>Dothideomycetes incertae sedis</taxon>
        <taxon>Botryosphaeriales</taxon>
        <taxon>Botryosphaeriaceae</taxon>
        <taxon>Neofusicoccum</taxon>
    </lineage>
</organism>
<evidence type="ECO:0000313" key="2">
    <source>
        <dbReference type="EMBL" id="KAL1632369.1"/>
    </source>
</evidence>
<evidence type="ECO:0000256" key="1">
    <source>
        <dbReference type="SAM" id="MobiDB-lite"/>
    </source>
</evidence>
<evidence type="ECO:0008006" key="4">
    <source>
        <dbReference type="Google" id="ProtNLM"/>
    </source>
</evidence>
<evidence type="ECO:0000313" key="3">
    <source>
        <dbReference type="Proteomes" id="UP001521116"/>
    </source>
</evidence>
<comment type="caution">
    <text evidence="2">The sequence shown here is derived from an EMBL/GenBank/DDBJ whole genome shotgun (WGS) entry which is preliminary data.</text>
</comment>
<proteinExistence type="predicted"/>
<feature type="region of interest" description="Disordered" evidence="1">
    <location>
        <begin position="1"/>
        <end position="59"/>
    </location>
</feature>
<dbReference type="Proteomes" id="UP001521116">
    <property type="component" value="Unassembled WGS sequence"/>
</dbReference>
<protein>
    <recommendedName>
        <fullName evidence="4">F-box domain-containing protein</fullName>
    </recommendedName>
</protein>
<keyword evidence="3" id="KW-1185">Reference proteome</keyword>
<feature type="compositionally biased region" description="Polar residues" evidence="1">
    <location>
        <begin position="9"/>
        <end position="19"/>
    </location>
</feature>
<reference evidence="2 3" key="1">
    <citation type="submission" date="2024-02" db="EMBL/GenBank/DDBJ databases">
        <title>De novo assembly and annotation of 12 fungi associated with fruit tree decline syndrome in Ontario, Canada.</title>
        <authorList>
            <person name="Sulman M."/>
            <person name="Ellouze W."/>
            <person name="Ilyukhin E."/>
        </authorList>
    </citation>
    <scope>NUCLEOTIDE SEQUENCE [LARGE SCALE GENOMIC DNA]</scope>
    <source>
        <strain evidence="2 3">M1-105</strain>
    </source>
</reference>
<accession>A0ABR3SYF4</accession>